<evidence type="ECO:0000313" key="3">
    <source>
        <dbReference type="EMBL" id="AEH50518.1"/>
    </source>
</evidence>
<dbReference type="KEGG" id="tta:Theth_0423"/>
<dbReference type="EMBL" id="CP002351">
    <property type="protein sequence ID" value="AEH50518.1"/>
    <property type="molecule type" value="Genomic_DNA"/>
</dbReference>
<dbReference type="InterPro" id="IPR001041">
    <property type="entry name" value="2Fe-2S_ferredoxin-type"/>
</dbReference>
<dbReference type="SUPFAM" id="SSF54292">
    <property type="entry name" value="2Fe-2S ferredoxin-like"/>
    <property type="match status" value="1"/>
</dbReference>
<dbReference type="PATRIC" id="fig|688269.3.peg.433"/>
<accession>F7YW31</accession>
<dbReference type="InterPro" id="IPR036010">
    <property type="entry name" value="2Fe-2S_ferredoxin-like_sf"/>
</dbReference>
<dbReference type="InterPro" id="IPR042204">
    <property type="entry name" value="2Fe-2S-bd_N"/>
</dbReference>
<dbReference type="Proteomes" id="UP000006804">
    <property type="component" value="Chromosome"/>
</dbReference>
<organism evidence="3 4">
    <name type="scientific">Pseudothermotoga thermarum DSM 5069</name>
    <dbReference type="NCBI Taxonomy" id="688269"/>
    <lineage>
        <taxon>Bacteria</taxon>
        <taxon>Thermotogati</taxon>
        <taxon>Thermotogota</taxon>
        <taxon>Thermotogae</taxon>
        <taxon>Thermotogales</taxon>
        <taxon>Thermotogaceae</taxon>
        <taxon>Pseudothermotoga</taxon>
    </lineage>
</organism>
<sequence length="105" mass="11702" precursor="true">MGKLVRRMSSHPILEIEEKRKVKIYFEGKELEAFEGETIASALVANGIDVFGYTENGRPRGFYCAIGKCSSCLMIVDGVPNVRTCITPVKDGMKIQRQYGRGEVL</sequence>
<dbReference type="GO" id="GO:0016491">
    <property type="term" value="F:oxidoreductase activity"/>
    <property type="evidence" value="ECO:0007669"/>
    <property type="project" value="UniProtKB-KW"/>
</dbReference>
<protein>
    <submittedName>
        <fullName evidence="3">Ferredoxin</fullName>
    </submittedName>
</protein>
<dbReference type="STRING" id="688269.Theth_0423"/>
<evidence type="ECO:0000259" key="2">
    <source>
        <dbReference type="PROSITE" id="PS51085"/>
    </source>
</evidence>
<keyword evidence="1" id="KW-0560">Oxidoreductase</keyword>
<dbReference type="CDD" id="cd00207">
    <property type="entry name" value="fer2"/>
    <property type="match status" value="1"/>
</dbReference>
<proteinExistence type="predicted"/>
<dbReference type="GO" id="GO:0051537">
    <property type="term" value="F:2 iron, 2 sulfur cluster binding"/>
    <property type="evidence" value="ECO:0007669"/>
    <property type="project" value="InterPro"/>
</dbReference>
<evidence type="ECO:0000256" key="1">
    <source>
        <dbReference type="ARBA" id="ARBA00023002"/>
    </source>
</evidence>
<dbReference type="PROSITE" id="PS00197">
    <property type="entry name" value="2FE2S_FER_1"/>
    <property type="match status" value="1"/>
</dbReference>
<dbReference type="Pfam" id="PF13510">
    <property type="entry name" value="Fer2_4"/>
    <property type="match status" value="1"/>
</dbReference>
<keyword evidence="4" id="KW-1185">Reference proteome</keyword>
<dbReference type="Gene3D" id="3.10.20.440">
    <property type="entry name" value="2Fe-2S iron-sulphur cluster binding domain, sarcosine oxidase, alpha subunit, N-terminal domain"/>
    <property type="match status" value="1"/>
</dbReference>
<name>F7YW31_9THEM</name>
<dbReference type="RefSeq" id="WP_013931741.1">
    <property type="nucleotide sequence ID" value="NC_015707.1"/>
</dbReference>
<reference evidence="3 4" key="1">
    <citation type="submission" date="2010-11" db="EMBL/GenBank/DDBJ databases">
        <title>The complete genome of Thermotoga thermarum DSM 5069.</title>
        <authorList>
            <consortium name="US DOE Joint Genome Institute (JGI-PGF)"/>
            <person name="Lucas S."/>
            <person name="Copeland A."/>
            <person name="Lapidus A."/>
            <person name="Bruce D."/>
            <person name="Goodwin L."/>
            <person name="Pitluck S."/>
            <person name="Kyrpides N."/>
            <person name="Mavromatis K."/>
            <person name="Ivanova N."/>
            <person name="Zeytun A."/>
            <person name="Brettin T."/>
            <person name="Detter J.C."/>
            <person name="Tapia R."/>
            <person name="Han C."/>
            <person name="Land M."/>
            <person name="Hauser L."/>
            <person name="Markowitz V."/>
            <person name="Cheng J.-F."/>
            <person name="Hugenholtz P."/>
            <person name="Woyke T."/>
            <person name="Wu D."/>
            <person name="Spring S."/>
            <person name="Schroeder M."/>
            <person name="Brambilla E."/>
            <person name="Klenk H.-P."/>
            <person name="Eisen J.A."/>
        </authorList>
    </citation>
    <scope>NUCLEOTIDE SEQUENCE [LARGE SCALE GENOMIC DNA]</scope>
    <source>
        <strain evidence="3 4">DSM 5069</strain>
    </source>
</reference>
<evidence type="ECO:0000313" key="4">
    <source>
        <dbReference type="Proteomes" id="UP000006804"/>
    </source>
</evidence>
<dbReference type="InterPro" id="IPR006058">
    <property type="entry name" value="2Fe2S_fd_BS"/>
</dbReference>
<dbReference type="PROSITE" id="PS51085">
    <property type="entry name" value="2FE2S_FER_2"/>
    <property type="match status" value="1"/>
</dbReference>
<dbReference type="eggNOG" id="COG3383">
    <property type="taxonomic scope" value="Bacteria"/>
</dbReference>
<gene>
    <name evidence="3" type="ORF">Theth_0423</name>
</gene>
<dbReference type="HOGENOM" id="CLU_153062_2_0_0"/>
<feature type="domain" description="2Fe-2S ferredoxin-type" evidence="2">
    <location>
        <begin position="20"/>
        <end position="101"/>
    </location>
</feature>
<dbReference type="AlphaFoldDB" id="F7YW31"/>